<dbReference type="STRING" id="398767.Glov_0549"/>
<protein>
    <submittedName>
        <fullName evidence="2">Uncharacterized protein</fullName>
    </submittedName>
</protein>
<gene>
    <name evidence="2" type="ordered locus">Glov_0549</name>
</gene>
<evidence type="ECO:0000313" key="3">
    <source>
        <dbReference type="Proteomes" id="UP000002420"/>
    </source>
</evidence>
<dbReference type="KEGG" id="glo:Glov_0549"/>
<dbReference type="RefSeq" id="WP_012468633.1">
    <property type="nucleotide sequence ID" value="NC_010814.1"/>
</dbReference>
<evidence type="ECO:0000313" key="2">
    <source>
        <dbReference type="EMBL" id="ACD94277.1"/>
    </source>
</evidence>
<keyword evidence="1" id="KW-0812">Transmembrane</keyword>
<dbReference type="OrthoDB" id="9940147at2"/>
<reference evidence="2 3" key="1">
    <citation type="submission" date="2008-05" db="EMBL/GenBank/DDBJ databases">
        <title>Complete sequence of chromosome of Geobacter lovleyi SZ.</title>
        <authorList>
            <consortium name="US DOE Joint Genome Institute"/>
            <person name="Lucas S."/>
            <person name="Copeland A."/>
            <person name="Lapidus A."/>
            <person name="Glavina del Rio T."/>
            <person name="Dalin E."/>
            <person name="Tice H."/>
            <person name="Bruce D."/>
            <person name="Goodwin L."/>
            <person name="Pitluck S."/>
            <person name="Chertkov O."/>
            <person name="Meincke L."/>
            <person name="Brettin T."/>
            <person name="Detter J.C."/>
            <person name="Han C."/>
            <person name="Tapia R."/>
            <person name="Kuske C.R."/>
            <person name="Schmutz J."/>
            <person name="Larimer F."/>
            <person name="Land M."/>
            <person name="Hauser L."/>
            <person name="Kyrpides N."/>
            <person name="Mikhailova N."/>
            <person name="Sung Y."/>
            <person name="Fletcher K.E."/>
            <person name="Ritalahti K.M."/>
            <person name="Loeffler F.E."/>
            <person name="Richardson P."/>
        </authorList>
    </citation>
    <scope>NUCLEOTIDE SEQUENCE [LARGE SCALE GENOMIC DNA]</scope>
    <source>
        <strain evidence="3">ATCC BAA-1151 / DSM 17278 / SZ</strain>
    </source>
</reference>
<dbReference type="EMBL" id="CP001089">
    <property type="protein sequence ID" value="ACD94277.1"/>
    <property type="molecule type" value="Genomic_DNA"/>
</dbReference>
<dbReference type="HOGENOM" id="CLU_1935025_0_0_7"/>
<name>B3E365_TRIL1</name>
<dbReference type="AlphaFoldDB" id="B3E365"/>
<evidence type="ECO:0000256" key="1">
    <source>
        <dbReference type="SAM" id="Phobius"/>
    </source>
</evidence>
<feature type="transmembrane region" description="Helical" evidence="1">
    <location>
        <begin position="20"/>
        <end position="42"/>
    </location>
</feature>
<dbReference type="Proteomes" id="UP000002420">
    <property type="component" value="Chromosome"/>
</dbReference>
<accession>B3E365</accession>
<keyword evidence="1" id="KW-1133">Transmembrane helix</keyword>
<sequence length="130" mass="13474">MTNSTPIPYCNGMLQTRIRIISTTLLSILALATILMAPVAALSHQDLPDTRSTAASSADCDGCHGETPADTHQDDGCATTACACACHAPLTLAPVTVPLPVAIASSFNLSTPQTPPQVYLSIFVPPQNLS</sequence>
<proteinExistence type="predicted"/>
<keyword evidence="3" id="KW-1185">Reference proteome</keyword>
<organism evidence="2 3">
    <name type="scientific">Trichlorobacter lovleyi (strain ATCC BAA-1151 / DSM 17278 / SZ)</name>
    <name type="common">Geobacter lovleyi</name>
    <dbReference type="NCBI Taxonomy" id="398767"/>
    <lineage>
        <taxon>Bacteria</taxon>
        <taxon>Pseudomonadati</taxon>
        <taxon>Thermodesulfobacteriota</taxon>
        <taxon>Desulfuromonadia</taxon>
        <taxon>Geobacterales</taxon>
        <taxon>Geobacteraceae</taxon>
        <taxon>Trichlorobacter</taxon>
    </lineage>
</organism>
<keyword evidence="1" id="KW-0472">Membrane</keyword>